<accession>A0A6G1GQH1</accession>
<gene>
    <name evidence="1" type="ORF">K402DRAFT_436996</name>
</gene>
<evidence type="ECO:0000313" key="1">
    <source>
        <dbReference type="EMBL" id="KAF1983017.1"/>
    </source>
</evidence>
<feature type="non-terminal residue" evidence="1">
    <location>
        <position position="1"/>
    </location>
</feature>
<dbReference type="EMBL" id="ML977178">
    <property type="protein sequence ID" value="KAF1983017.1"/>
    <property type="molecule type" value="Genomic_DNA"/>
</dbReference>
<proteinExistence type="predicted"/>
<dbReference type="Proteomes" id="UP000800041">
    <property type="component" value="Unassembled WGS sequence"/>
</dbReference>
<keyword evidence="2" id="KW-1185">Reference proteome</keyword>
<dbReference type="AlphaFoldDB" id="A0A6G1GQH1"/>
<evidence type="ECO:0000313" key="2">
    <source>
        <dbReference type="Proteomes" id="UP000800041"/>
    </source>
</evidence>
<protein>
    <submittedName>
        <fullName evidence="1">Uncharacterized protein</fullName>
    </submittedName>
</protein>
<sequence length="198" mass="22137">GIFLPFASLQHSHTTPVSKSKLSIRPSGVEHPTLHLTTKLLHLYPQQSFLKMTAERDEELERQAVDATRAFEEVVKSSNLRSEKMLDILKNYALGPTPTSVFASEVALAQLVQLDSQVNEAHLKVNASYEADMALPIPSGRQTQTYDWRVLWRRISPVERGNGKDQCDGSGMGKHIAGHRSQYPEGLVEEVHRVGGRR</sequence>
<name>A0A6G1GQH1_9PEZI</name>
<organism evidence="1 2">
    <name type="scientific">Aulographum hederae CBS 113979</name>
    <dbReference type="NCBI Taxonomy" id="1176131"/>
    <lineage>
        <taxon>Eukaryota</taxon>
        <taxon>Fungi</taxon>
        <taxon>Dikarya</taxon>
        <taxon>Ascomycota</taxon>
        <taxon>Pezizomycotina</taxon>
        <taxon>Dothideomycetes</taxon>
        <taxon>Pleosporomycetidae</taxon>
        <taxon>Aulographales</taxon>
        <taxon>Aulographaceae</taxon>
    </lineage>
</organism>
<reference evidence="1" key="1">
    <citation type="journal article" date="2020" name="Stud. Mycol.">
        <title>101 Dothideomycetes genomes: a test case for predicting lifestyles and emergence of pathogens.</title>
        <authorList>
            <person name="Haridas S."/>
            <person name="Albert R."/>
            <person name="Binder M."/>
            <person name="Bloem J."/>
            <person name="Labutti K."/>
            <person name="Salamov A."/>
            <person name="Andreopoulos B."/>
            <person name="Baker S."/>
            <person name="Barry K."/>
            <person name="Bills G."/>
            <person name="Bluhm B."/>
            <person name="Cannon C."/>
            <person name="Castanera R."/>
            <person name="Culley D."/>
            <person name="Daum C."/>
            <person name="Ezra D."/>
            <person name="Gonzalez J."/>
            <person name="Henrissat B."/>
            <person name="Kuo A."/>
            <person name="Liang C."/>
            <person name="Lipzen A."/>
            <person name="Lutzoni F."/>
            <person name="Magnuson J."/>
            <person name="Mondo S."/>
            <person name="Nolan M."/>
            <person name="Ohm R."/>
            <person name="Pangilinan J."/>
            <person name="Park H.-J."/>
            <person name="Ramirez L."/>
            <person name="Alfaro M."/>
            <person name="Sun H."/>
            <person name="Tritt A."/>
            <person name="Yoshinaga Y."/>
            <person name="Zwiers L.-H."/>
            <person name="Turgeon B."/>
            <person name="Goodwin S."/>
            <person name="Spatafora J."/>
            <person name="Crous P."/>
            <person name="Grigoriev I."/>
        </authorList>
    </citation>
    <scope>NUCLEOTIDE SEQUENCE</scope>
    <source>
        <strain evidence="1">CBS 113979</strain>
    </source>
</reference>